<comment type="subcellular location">
    <subcellularLocation>
        <location evidence="1">Nucleus</location>
    </subcellularLocation>
</comment>
<keyword evidence="5 11" id="KW-0863">Zinc-finger</keyword>
<keyword evidence="7" id="KW-0805">Transcription regulation</keyword>
<keyword evidence="8" id="KW-0238">DNA-binding</keyword>
<keyword evidence="6" id="KW-0862">Zinc</keyword>
<protein>
    <recommendedName>
        <fullName evidence="12">C2H2-type domain-containing protein</fullName>
    </recommendedName>
</protein>
<feature type="domain" description="C2H2-type" evidence="12">
    <location>
        <begin position="359"/>
        <end position="386"/>
    </location>
</feature>
<dbReference type="Pfam" id="PF00096">
    <property type="entry name" value="zf-C2H2"/>
    <property type="match status" value="5"/>
</dbReference>
<reference evidence="13" key="1">
    <citation type="submission" date="2025-05" db="UniProtKB">
        <authorList>
            <consortium name="EnsemblMetazoa"/>
        </authorList>
    </citation>
    <scope>IDENTIFICATION</scope>
</reference>
<organism evidence="13 14">
    <name type="scientific">Diabrotica virgifera virgifera</name>
    <name type="common">western corn rootworm</name>
    <dbReference type="NCBI Taxonomy" id="50390"/>
    <lineage>
        <taxon>Eukaryota</taxon>
        <taxon>Metazoa</taxon>
        <taxon>Ecdysozoa</taxon>
        <taxon>Arthropoda</taxon>
        <taxon>Hexapoda</taxon>
        <taxon>Insecta</taxon>
        <taxon>Pterygota</taxon>
        <taxon>Neoptera</taxon>
        <taxon>Endopterygota</taxon>
        <taxon>Coleoptera</taxon>
        <taxon>Polyphaga</taxon>
        <taxon>Cucujiformia</taxon>
        <taxon>Chrysomeloidea</taxon>
        <taxon>Chrysomelidae</taxon>
        <taxon>Galerucinae</taxon>
        <taxon>Diabroticina</taxon>
        <taxon>Diabroticites</taxon>
        <taxon>Diabrotica</taxon>
    </lineage>
</organism>
<dbReference type="GeneID" id="126886509"/>
<evidence type="ECO:0000256" key="6">
    <source>
        <dbReference type="ARBA" id="ARBA00022833"/>
    </source>
</evidence>
<feature type="domain" description="C2H2-type" evidence="12">
    <location>
        <begin position="303"/>
        <end position="330"/>
    </location>
</feature>
<feature type="domain" description="C2H2-type" evidence="12">
    <location>
        <begin position="246"/>
        <end position="273"/>
    </location>
</feature>
<accession>A0ABM5KGX2</accession>
<feature type="domain" description="C2H2-type" evidence="12">
    <location>
        <begin position="274"/>
        <end position="302"/>
    </location>
</feature>
<dbReference type="PANTHER" id="PTHR24393">
    <property type="entry name" value="ZINC FINGER PROTEIN"/>
    <property type="match status" value="1"/>
</dbReference>
<keyword evidence="3" id="KW-0479">Metal-binding</keyword>
<dbReference type="Pfam" id="PF13912">
    <property type="entry name" value="zf-C2H2_6"/>
    <property type="match status" value="1"/>
</dbReference>
<name>A0ABM5KGX2_DIAVI</name>
<dbReference type="RefSeq" id="XP_050509435.1">
    <property type="nucleotide sequence ID" value="XM_050653478.1"/>
</dbReference>
<keyword evidence="14" id="KW-1185">Reference proteome</keyword>
<evidence type="ECO:0000256" key="10">
    <source>
        <dbReference type="ARBA" id="ARBA00023242"/>
    </source>
</evidence>
<dbReference type="PROSITE" id="PS50157">
    <property type="entry name" value="ZINC_FINGER_C2H2_2"/>
    <property type="match status" value="8"/>
</dbReference>
<dbReference type="EnsemblMetazoa" id="XM_050653478.1">
    <property type="protein sequence ID" value="XP_050509435.1"/>
    <property type="gene ID" value="LOC126886509"/>
</dbReference>
<evidence type="ECO:0000256" key="11">
    <source>
        <dbReference type="PROSITE-ProRule" id="PRU00042"/>
    </source>
</evidence>
<evidence type="ECO:0000256" key="4">
    <source>
        <dbReference type="ARBA" id="ARBA00022737"/>
    </source>
</evidence>
<dbReference type="PROSITE" id="PS00028">
    <property type="entry name" value="ZINC_FINGER_C2H2_1"/>
    <property type="match status" value="8"/>
</dbReference>
<evidence type="ECO:0000256" key="7">
    <source>
        <dbReference type="ARBA" id="ARBA00023015"/>
    </source>
</evidence>
<dbReference type="SMART" id="SM00355">
    <property type="entry name" value="ZnF_C2H2"/>
    <property type="match status" value="8"/>
</dbReference>
<evidence type="ECO:0000256" key="5">
    <source>
        <dbReference type="ARBA" id="ARBA00022771"/>
    </source>
</evidence>
<evidence type="ECO:0000259" key="12">
    <source>
        <dbReference type="PROSITE" id="PS50157"/>
    </source>
</evidence>
<dbReference type="Gene3D" id="3.30.160.60">
    <property type="entry name" value="Classic Zinc Finger"/>
    <property type="match status" value="8"/>
</dbReference>
<dbReference type="SUPFAM" id="SSF57667">
    <property type="entry name" value="beta-beta-alpha zinc fingers"/>
    <property type="match status" value="4"/>
</dbReference>
<keyword evidence="4" id="KW-0677">Repeat</keyword>
<dbReference type="Proteomes" id="UP001652700">
    <property type="component" value="Unplaced"/>
</dbReference>
<comment type="similarity">
    <text evidence="2">Belongs to the krueppel C2H2-type zinc-finger protein family.</text>
</comment>
<evidence type="ECO:0000313" key="13">
    <source>
        <dbReference type="EnsemblMetazoa" id="XP_050509435.1"/>
    </source>
</evidence>
<evidence type="ECO:0000256" key="8">
    <source>
        <dbReference type="ARBA" id="ARBA00023125"/>
    </source>
</evidence>
<feature type="domain" description="C2H2-type" evidence="12">
    <location>
        <begin position="218"/>
        <end position="245"/>
    </location>
</feature>
<evidence type="ECO:0000256" key="3">
    <source>
        <dbReference type="ARBA" id="ARBA00022723"/>
    </source>
</evidence>
<keyword evidence="9" id="KW-0804">Transcription</keyword>
<dbReference type="PANTHER" id="PTHR24393:SF15">
    <property type="entry name" value="IP01243P-RELATED"/>
    <property type="match status" value="1"/>
</dbReference>
<proteinExistence type="inferred from homology"/>
<evidence type="ECO:0000256" key="9">
    <source>
        <dbReference type="ARBA" id="ARBA00023163"/>
    </source>
</evidence>
<keyword evidence="10" id="KW-0539">Nucleus</keyword>
<evidence type="ECO:0000313" key="14">
    <source>
        <dbReference type="Proteomes" id="UP001652700"/>
    </source>
</evidence>
<dbReference type="InterPro" id="IPR036236">
    <property type="entry name" value="Znf_C2H2_sf"/>
</dbReference>
<feature type="domain" description="C2H2-type" evidence="12">
    <location>
        <begin position="190"/>
        <end position="217"/>
    </location>
</feature>
<sequence length="387" mass="45349">MEDLKETIPSDEYEKFASKGYFTIRRSDRFWSGVSADLAIEQGLMRSMKTKGGLTTGCCQKDTMKMMEILTEHSYHKNPRKCQHGEENILNNNTKVPTEQRPYTCEICLCKSQTSEKGRSQDTMKIMEILTEHSYHKDPCKCQHAEENVLNKDTEVPTGQRPCTCEICFKEFTTQDVLKKHSKTHIDKLFKCDICFKEFLHKASLNGHCMRHTEEKPYQCVTCFKQFSRKFNLICHLRIHTGEKPYKCEICLKQFKHKISLVRHMKVHTGEVTNKCEICFRQFTTASSLKLHLRSIHTGEKPYKCEICFKQFGEAGSLKIHLRIHTGEKPYKCDICFKKFSQESNLKRHMRVHTGEKPYKCKVCFKQFSQQDKLKKHLMAHNRGKSF</sequence>
<evidence type="ECO:0000256" key="1">
    <source>
        <dbReference type="ARBA" id="ARBA00004123"/>
    </source>
</evidence>
<evidence type="ECO:0000256" key="2">
    <source>
        <dbReference type="ARBA" id="ARBA00006991"/>
    </source>
</evidence>
<feature type="domain" description="C2H2-type" evidence="12">
    <location>
        <begin position="331"/>
        <end position="358"/>
    </location>
</feature>
<dbReference type="InterPro" id="IPR013087">
    <property type="entry name" value="Znf_C2H2_type"/>
</dbReference>
<feature type="domain" description="C2H2-type" evidence="12">
    <location>
        <begin position="163"/>
        <end position="185"/>
    </location>
</feature>